<dbReference type="Proteomes" id="UP000305948">
    <property type="component" value="Unassembled WGS sequence"/>
</dbReference>
<comment type="similarity">
    <text evidence="1 3">Belongs to the type-B carboxylesterase/lipase family.</text>
</comment>
<evidence type="ECO:0000313" key="6">
    <source>
        <dbReference type="Proteomes" id="UP000305948"/>
    </source>
</evidence>
<evidence type="ECO:0000256" key="1">
    <source>
        <dbReference type="ARBA" id="ARBA00005964"/>
    </source>
</evidence>
<keyword evidence="6" id="KW-1185">Reference proteome</keyword>
<dbReference type="Pfam" id="PF00135">
    <property type="entry name" value="COesterase"/>
    <property type="match status" value="1"/>
</dbReference>
<dbReference type="InterPro" id="IPR029058">
    <property type="entry name" value="AB_hydrolase_fold"/>
</dbReference>
<dbReference type="EC" id="3.1.1.-" evidence="3"/>
<feature type="chain" id="PRO_5023027818" description="Carboxylic ester hydrolase" evidence="3">
    <location>
        <begin position="21"/>
        <end position="697"/>
    </location>
</feature>
<gene>
    <name evidence="5" type="ORF">OE88DRAFT_1384938</name>
</gene>
<dbReference type="GO" id="GO:0016787">
    <property type="term" value="F:hydrolase activity"/>
    <property type="evidence" value="ECO:0007669"/>
    <property type="project" value="UniProtKB-KW"/>
</dbReference>
<dbReference type="Gene3D" id="3.40.50.1820">
    <property type="entry name" value="alpha/beta hydrolase"/>
    <property type="match status" value="1"/>
</dbReference>
<dbReference type="EMBL" id="ML213509">
    <property type="protein sequence ID" value="TFK52301.1"/>
    <property type="molecule type" value="Genomic_DNA"/>
</dbReference>
<keyword evidence="3" id="KW-0732">Signal</keyword>
<dbReference type="STRING" id="5364.A0A5C3NFJ9"/>
<dbReference type="InterPro" id="IPR019826">
    <property type="entry name" value="Carboxylesterase_B_AS"/>
</dbReference>
<dbReference type="PANTHER" id="PTHR11559">
    <property type="entry name" value="CARBOXYLESTERASE"/>
    <property type="match status" value="1"/>
</dbReference>
<keyword evidence="2 3" id="KW-0378">Hydrolase</keyword>
<proteinExistence type="inferred from homology"/>
<name>A0A5C3NFJ9_9AGAM</name>
<protein>
    <recommendedName>
        <fullName evidence="3">Carboxylic ester hydrolase</fullName>
        <ecNumber evidence="3">3.1.1.-</ecNumber>
    </recommendedName>
</protein>
<evidence type="ECO:0000259" key="4">
    <source>
        <dbReference type="Pfam" id="PF00135"/>
    </source>
</evidence>
<dbReference type="InterPro" id="IPR050309">
    <property type="entry name" value="Type-B_Carboxylest/Lipase"/>
</dbReference>
<feature type="domain" description="Carboxylesterase type B" evidence="4">
    <location>
        <begin position="169"/>
        <end position="685"/>
    </location>
</feature>
<evidence type="ECO:0000313" key="5">
    <source>
        <dbReference type="EMBL" id="TFK52301.1"/>
    </source>
</evidence>
<evidence type="ECO:0000256" key="3">
    <source>
        <dbReference type="RuleBase" id="RU361235"/>
    </source>
</evidence>
<evidence type="ECO:0000256" key="2">
    <source>
        <dbReference type="ARBA" id="ARBA00022801"/>
    </source>
</evidence>
<dbReference type="OrthoDB" id="408631at2759"/>
<dbReference type="PROSITE" id="PS00122">
    <property type="entry name" value="CARBOXYLESTERASE_B_1"/>
    <property type="match status" value="1"/>
</dbReference>
<dbReference type="AlphaFoldDB" id="A0A5C3NFJ9"/>
<accession>A0A5C3NFJ9</accession>
<feature type="signal peptide" evidence="3">
    <location>
        <begin position="1"/>
        <end position="20"/>
    </location>
</feature>
<dbReference type="InterPro" id="IPR002018">
    <property type="entry name" value="CarbesteraseB"/>
</dbReference>
<dbReference type="SUPFAM" id="SSF53474">
    <property type="entry name" value="alpha/beta-Hydrolases"/>
    <property type="match status" value="1"/>
</dbReference>
<sequence length="697" mass="74833">MKRSFCLLGLSALWFAPAQAWTTYPDTRVVIISNNDLDPLNPNRASALYLSTPFTCDEARAACHQLQETLLPPLNGTGLTATDLADALTSGKHGVAVARSQNVWVWGAANGCSTFTPDSTTASGPLNAGPLNAGSLDMGQRFPTLCTNSAAPTRSNTTEQDTVRQVDLVTNTAGTLTGFRDKFTFKFLGVKFGEAPSGYNRFQAPRALAVANGTQRSALGYGSMCPQAPDADNGHQLYTDEDCLQLNVFTPIVDLQQNKVGEYQKLPVMFFIHGGGLNTGDSGPFPCNMTTSGFVGNSISNLYDGTNLVSYGGVVLVTINYRLNALGWFNASNAALEDALLALHWVQDNIQAFGGDPSRVMLFGESAGAIMIRFILAVNTKYTAGLFSAAILESDFPQLDVFAPAEVNLNMSLRLAQAVGCASNSTTEFSRSIAGCVRDLPAGDVVMASYNLNLAWNPVVDGDLILTDIADGTADGLSSRVPTIWTSNECEYCYFISAGIADVSADVFPTLLESLLLNGTQIDAILNATDLYPYQTAPPEGEMSGSAYTFAQLVTDFEVHCPMAYLSSLENNSTTSGPSYKVEFATGLGSPLTPNPVACVNQVCHGDELYWVFATAELDNLYQPLTEDQLRITRDVVDRWTSFARTGNPNYEGAQIRWPPYAGNNEIVINTETAVQAPRAAQCDFLRAQIGFTFGLS</sequence>
<reference evidence="5 6" key="1">
    <citation type="journal article" date="2019" name="Nat. Ecol. Evol.">
        <title>Megaphylogeny resolves global patterns of mushroom evolution.</title>
        <authorList>
            <person name="Varga T."/>
            <person name="Krizsan K."/>
            <person name="Foldi C."/>
            <person name="Dima B."/>
            <person name="Sanchez-Garcia M."/>
            <person name="Sanchez-Ramirez S."/>
            <person name="Szollosi G.J."/>
            <person name="Szarkandi J.G."/>
            <person name="Papp V."/>
            <person name="Albert L."/>
            <person name="Andreopoulos W."/>
            <person name="Angelini C."/>
            <person name="Antonin V."/>
            <person name="Barry K.W."/>
            <person name="Bougher N.L."/>
            <person name="Buchanan P."/>
            <person name="Buyck B."/>
            <person name="Bense V."/>
            <person name="Catcheside P."/>
            <person name="Chovatia M."/>
            <person name="Cooper J."/>
            <person name="Damon W."/>
            <person name="Desjardin D."/>
            <person name="Finy P."/>
            <person name="Geml J."/>
            <person name="Haridas S."/>
            <person name="Hughes K."/>
            <person name="Justo A."/>
            <person name="Karasinski D."/>
            <person name="Kautmanova I."/>
            <person name="Kiss B."/>
            <person name="Kocsube S."/>
            <person name="Kotiranta H."/>
            <person name="LaButti K.M."/>
            <person name="Lechner B.E."/>
            <person name="Liimatainen K."/>
            <person name="Lipzen A."/>
            <person name="Lukacs Z."/>
            <person name="Mihaltcheva S."/>
            <person name="Morgado L.N."/>
            <person name="Niskanen T."/>
            <person name="Noordeloos M.E."/>
            <person name="Ohm R.A."/>
            <person name="Ortiz-Santana B."/>
            <person name="Ovrebo C."/>
            <person name="Racz N."/>
            <person name="Riley R."/>
            <person name="Savchenko A."/>
            <person name="Shiryaev A."/>
            <person name="Soop K."/>
            <person name="Spirin V."/>
            <person name="Szebenyi C."/>
            <person name="Tomsovsky M."/>
            <person name="Tulloss R.E."/>
            <person name="Uehling J."/>
            <person name="Grigoriev I.V."/>
            <person name="Vagvolgyi C."/>
            <person name="Papp T."/>
            <person name="Martin F.M."/>
            <person name="Miettinen O."/>
            <person name="Hibbett D.S."/>
            <person name="Nagy L.G."/>
        </authorList>
    </citation>
    <scope>NUCLEOTIDE SEQUENCE [LARGE SCALE GENOMIC DNA]</scope>
    <source>
        <strain evidence="5 6">OMC1185</strain>
    </source>
</reference>
<organism evidence="5 6">
    <name type="scientific">Heliocybe sulcata</name>
    <dbReference type="NCBI Taxonomy" id="5364"/>
    <lineage>
        <taxon>Eukaryota</taxon>
        <taxon>Fungi</taxon>
        <taxon>Dikarya</taxon>
        <taxon>Basidiomycota</taxon>
        <taxon>Agaricomycotina</taxon>
        <taxon>Agaricomycetes</taxon>
        <taxon>Gloeophyllales</taxon>
        <taxon>Gloeophyllaceae</taxon>
        <taxon>Heliocybe</taxon>
    </lineage>
</organism>